<accession>A0A0T6LXR6</accession>
<comment type="caution">
    <text evidence="10">The sequence shown here is derived from an EMBL/GenBank/DDBJ whole genome shotgun (WGS) entry which is preliminary data.</text>
</comment>
<comment type="subcellular location">
    <subcellularLocation>
        <location evidence="1">Secreted</location>
        <location evidence="1">Cell wall</location>
    </subcellularLocation>
</comment>
<keyword evidence="6" id="KW-0034">Amyloid</keyword>
<evidence type="ECO:0000256" key="6">
    <source>
        <dbReference type="ARBA" id="ARBA00023087"/>
    </source>
</evidence>
<feature type="region of interest" description="Disordered" evidence="7">
    <location>
        <begin position="73"/>
        <end position="93"/>
    </location>
</feature>
<reference evidence="10 11" key="1">
    <citation type="submission" date="2015-10" db="EMBL/GenBank/DDBJ databases">
        <title>Draft genome sequence of pyrrolomycin-producing Streptomyces vitaminophilus.</title>
        <authorList>
            <person name="Graham D.E."/>
            <person name="Mahan K.M."/>
            <person name="Klingeman D.M."/>
            <person name="Hettich R.L."/>
            <person name="Parry R.J."/>
        </authorList>
    </citation>
    <scope>NUCLEOTIDE SEQUENCE [LARGE SCALE GENOMIC DNA]</scope>
    <source>
        <strain evidence="10 11">ATCC 31673</strain>
    </source>
</reference>
<keyword evidence="3" id="KW-0964">Secreted</keyword>
<dbReference type="Proteomes" id="UP000050867">
    <property type="component" value="Unassembled WGS sequence"/>
</dbReference>
<dbReference type="STRING" id="76728.AQ490_15745"/>
<evidence type="ECO:0000313" key="10">
    <source>
        <dbReference type="EMBL" id="KRV50527.1"/>
    </source>
</evidence>
<feature type="signal peptide" evidence="8">
    <location>
        <begin position="1"/>
        <end position="26"/>
    </location>
</feature>
<dbReference type="EMBL" id="LLZU01000005">
    <property type="protein sequence ID" value="KRV50527.1"/>
    <property type="molecule type" value="Genomic_DNA"/>
</dbReference>
<name>A0A0T6LXR6_WENVI</name>
<sequence length="93" mass="9370">MSRIAKAAVLAAATGLALSGSAGVAAADSGSEATVSHSPGFLSGNAVQANLPVDGRNLTDDVLSLLNTTQGSTRLQDGGQLTAHTTAHHYYHR</sequence>
<dbReference type="RefSeq" id="WP_051087336.1">
    <property type="nucleotide sequence ID" value="NZ_LLZU01000005.1"/>
</dbReference>
<dbReference type="OrthoDB" id="3544424at2"/>
<keyword evidence="5" id="KW-0130">Cell adhesion</keyword>
<keyword evidence="4 8" id="KW-0732">Signal</keyword>
<organism evidence="10 11">
    <name type="scientific">Wenjunlia vitaminophila</name>
    <name type="common">Streptomyces vitaminophilus</name>
    <dbReference type="NCBI Taxonomy" id="76728"/>
    <lineage>
        <taxon>Bacteria</taxon>
        <taxon>Bacillati</taxon>
        <taxon>Actinomycetota</taxon>
        <taxon>Actinomycetes</taxon>
        <taxon>Kitasatosporales</taxon>
        <taxon>Streptomycetaceae</taxon>
        <taxon>Wenjunlia</taxon>
    </lineage>
</organism>
<evidence type="ECO:0000259" key="9">
    <source>
        <dbReference type="Pfam" id="PF03777"/>
    </source>
</evidence>
<evidence type="ECO:0000256" key="8">
    <source>
        <dbReference type="SAM" id="SignalP"/>
    </source>
</evidence>
<evidence type="ECO:0000256" key="2">
    <source>
        <dbReference type="ARBA" id="ARBA00022512"/>
    </source>
</evidence>
<keyword evidence="11" id="KW-1185">Reference proteome</keyword>
<dbReference type="Pfam" id="PF03777">
    <property type="entry name" value="ChpA-C"/>
    <property type="match status" value="1"/>
</dbReference>
<proteinExistence type="predicted"/>
<evidence type="ECO:0000256" key="1">
    <source>
        <dbReference type="ARBA" id="ARBA00004191"/>
    </source>
</evidence>
<evidence type="ECO:0000256" key="3">
    <source>
        <dbReference type="ARBA" id="ARBA00022525"/>
    </source>
</evidence>
<keyword evidence="2" id="KW-0134">Cell wall</keyword>
<feature type="chain" id="PRO_5038543074" description="Chaplin domain-containing protein" evidence="8">
    <location>
        <begin position="27"/>
        <end position="93"/>
    </location>
</feature>
<dbReference type="GO" id="GO:0007155">
    <property type="term" value="P:cell adhesion"/>
    <property type="evidence" value="ECO:0007669"/>
    <property type="project" value="UniProtKB-KW"/>
</dbReference>
<evidence type="ECO:0000256" key="7">
    <source>
        <dbReference type="SAM" id="MobiDB-lite"/>
    </source>
</evidence>
<evidence type="ECO:0000313" key="11">
    <source>
        <dbReference type="Proteomes" id="UP000050867"/>
    </source>
</evidence>
<protein>
    <recommendedName>
        <fullName evidence="9">Chaplin domain-containing protein</fullName>
    </recommendedName>
</protein>
<evidence type="ECO:0000256" key="5">
    <source>
        <dbReference type="ARBA" id="ARBA00022889"/>
    </source>
</evidence>
<evidence type="ECO:0000256" key="4">
    <source>
        <dbReference type="ARBA" id="ARBA00022729"/>
    </source>
</evidence>
<dbReference type="AlphaFoldDB" id="A0A0T6LXR6"/>
<feature type="domain" description="Chaplin" evidence="9">
    <location>
        <begin position="23"/>
        <end position="71"/>
    </location>
</feature>
<gene>
    <name evidence="10" type="ORF">AQ490_15745</name>
</gene>
<dbReference type="InterPro" id="IPR005528">
    <property type="entry name" value="ChpA-H"/>
</dbReference>